<dbReference type="AlphaFoldDB" id="A0AAU7M6I4"/>
<evidence type="ECO:0000313" key="2">
    <source>
        <dbReference type="EMBL" id="XCH72945.1"/>
    </source>
</evidence>
<reference evidence="2" key="2">
    <citation type="submission" date="2024-06" db="EMBL/GenBank/DDBJ databases">
        <title>Micromonospora mangrovi CCTCC AA 2012012 genome sequences.</title>
        <authorList>
            <person name="Gao J."/>
        </authorList>
    </citation>
    <scope>NUCLEOTIDE SEQUENCE</scope>
    <source>
        <strain evidence="2">CCTCC AA 2012012</strain>
    </source>
</reference>
<accession>A0AAU7M6I4</accession>
<proteinExistence type="predicted"/>
<dbReference type="NCBIfam" id="TIGR03816">
    <property type="entry name" value="tadE_like_DECH"/>
    <property type="match status" value="1"/>
</dbReference>
<name>A0AAU7M6I4_9ACTN</name>
<reference evidence="1" key="1">
    <citation type="submission" date="2024-01" db="EMBL/GenBank/DDBJ databases">
        <title>The genome sequence of Micromonospora mangrovi CCTCC AA 2012012.</title>
        <authorList>
            <person name="Gao J."/>
        </authorList>
    </citation>
    <scope>NUCLEOTIDE SEQUENCE</scope>
    <source>
        <strain evidence="1">CCTCC AA 2012012</strain>
    </source>
</reference>
<protein>
    <submittedName>
        <fullName evidence="1">Rv3654c family TadE-like protein</fullName>
    </submittedName>
</protein>
<dbReference type="InterPro" id="IPR021202">
    <property type="entry name" value="Rv3654c-like"/>
</dbReference>
<dbReference type="EMBL" id="CP159342">
    <property type="protein sequence ID" value="XCH72945.1"/>
    <property type="molecule type" value="Genomic_DNA"/>
</dbReference>
<dbReference type="RefSeq" id="WP_350931832.1">
    <property type="nucleotide sequence ID" value="NZ_CP157762.1"/>
</dbReference>
<gene>
    <name evidence="2" type="ORF">ABUL08_21855</name>
    <name evidence="1" type="ORF">VK199_21780</name>
</gene>
<evidence type="ECO:0000313" key="1">
    <source>
        <dbReference type="EMBL" id="XBP92248.1"/>
    </source>
</evidence>
<organism evidence="1">
    <name type="scientific">Micromonospora sp. CCTCC AA 2012012</name>
    <dbReference type="NCBI Taxonomy" id="3111921"/>
    <lineage>
        <taxon>Bacteria</taxon>
        <taxon>Bacillati</taxon>
        <taxon>Actinomycetota</taxon>
        <taxon>Actinomycetes</taxon>
        <taxon>Micromonosporales</taxon>
        <taxon>Micromonosporaceae</taxon>
        <taxon>Micromonospora</taxon>
    </lineage>
</organism>
<sequence length="120" mass="11957">MTDRHRSAERGGATVCLLAVGLVLLLFGLSGAAVAAARLGRQRAAVAADFGALAAAARVPAGEQVACATAAELVRANGARLVGCRLDGLDVLVTTEVTIRPVPGLTRAASATSRAGPVRG</sequence>
<dbReference type="EMBL" id="CP157762">
    <property type="protein sequence ID" value="XBP92248.1"/>
    <property type="molecule type" value="Genomic_DNA"/>
</dbReference>